<protein>
    <submittedName>
        <fullName evidence="2">Uncharacterized protein</fullName>
    </submittedName>
</protein>
<gene>
    <name evidence="2" type="ORF">NTJ_09920</name>
</gene>
<evidence type="ECO:0000313" key="2">
    <source>
        <dbReference type="EMBL" id="BES97106.1"/>
    </source>
</evidence>
<dbReference type="PROSITE" id="PS51257">
    <property type="entry name" value="PROKAR_LIPOPROTEIN"/>
    <property type="match status" value="1"/>
</dbReference>
<sequence length="78" mass="8222">MLEKSTSSLVGNLPVQVSSSSCSAAAGLGRSGGKKRVSPSSRPPPPYIPLAVTWGMRPLPHSFINARLQLKTDTAYGR</sequence>
<proteinExistence type="predicted"/>
<name>A0ABN7AY45_9HEMI</name>
<dbReference type="Proteomes" id="UP001307889">
    <property type="component" value="Chromosome 8"/>
</dbReference>
<feature type="region of interest" description="Disordered" evidence="1">
    <location>
        <begin position="23"/>
        <end position="46"/>
    </location>
</feature>
<evidence type="ECO:0000313" key="3">
    <source>
        <dbReference type="Proteomes" id="UP001307889"/>
    </source>
</evidence>
<dbReference type="EMBL" id="AP028916">
    <property type="protein sequence ID" value="BES97106.1"/>
    <property type="molecule type" value="Genomic_DNA"/>
</dbReference>
<organism evidence="2 3">
    <name type="scientific">Nesidiocoris tenuis</name>
    <dbReference type="NCBI Taxonomy" id="355587"/>
    <lineage>
        <taxon>Eukaryota</taxon>
        <taxon>Metazoa</taxon>
        <taxon>Ecdysozoa</taxon>
        <taxon>Arthropoda</taxon>
        <taxon>Hexapoda</taxon>
        <taxon>Insecta</taxon>
        <taxon>Pterygota</taxon>
        <taxon>Neoptera</taxon>
        <taxon>Paraneoptera</taxon>
        <taxon>Hemiptera</taxon>
        <taxon>Heteroptera</taxon>
        <taxon>Panheteroptera</taxon>
        <taxon>Cimicomorpha</taxon>
        <taxon>Miridae</taxon>
        <taxon>Dicyphina</taxon>
        <taxon>Nesidiocoris</taxon>
    </lineage>
</organism>
<reference evidence="2 3" key="1">
    <citation type="submission" date="2023-09" db="EMBL/GenBank/DDBJ databases">
        <title>Nesidiocoris tenuis whole genome shotgun sequence.</title>
        <authorList>
            <person name="Shibata T."/>
            <person name="Shimoda M."/>
            <person name="Kobayashi T."/>
            <person name="Uehara T."/>
        </authorList>
    </citation>
    <scope>NUCLEOTIDE SEQUENCE [LARGE SCALE GENOMIC DNA]</scope>
    <source>
        <strain evidence="2 3">Japan</strain>
    </source>
</reference>
<evidence type="ECO:0000256" key="1">
    <source>
        <dbReference type="SAM" id="MobiDB-lite"/>
    </source>
</evidence>
<accession>A0ABN7AY45</accession>
<keyword evidence="3" id="KW-1185">Reference proteome</keyword>